<gene>
    <name evidence="3" type="ORF">HMPREF9726_00818</name>
</gene>
<proteinExistence type="predicted"/>
<feature type="transmembrane region" description="Helical" evidence="1">
    <location>
        <begin position="12"/>
        <end position="30"/>
    </location>
</feature>
<dbReference type="EMBL" id="AGDV01000006">
    <property type="protein sequence ID" value="EMB35052.1"/>
    <property type="molecule type" value="Genomic_DNA"/>
</dbReference>
<keyword evidence="1" id="KW-0812">Transmembrane</keyword>
<dbReference type="AlphaFoldDB" id="A0A0E2E855"/>
<comment type="caution">
    <text evidence="3">The sequence shown here is derived from an EMBL/GenBank/DDBJ whole genome shotgun (WGS) entry which is preliminary data.</text>
</comment>
<organism evidence="3">
    <name type="scientific">Treponema denticola H-22</name>
    <dbReference type="NCBI Taxonomy" id="999432"/>
    <lineage>
        <taxon>Bacteria</taxon>
        <taxon>Pseudomonadati</taxon>
        <taxon>Spirochaetota</taxon>
        <taxon>Spirochaetia</taxon>
        <taxon>Spirochaetales</taxon>
        <taxon>Treponemataceae</taxon>
        <taxon>Treponema</taxon>
    </lineage>
</organism>
<keyword evidence="1" id="KW-0472">Membrane</keyword>
<accession>A0A0E2E855</accession>
<dbReference type="Proteomes" id="UP000011705">
    <property type="component" value="Chromosome"/>
</dbReference>
<sequence>MKNFFKLKKYTQALIFANIFFLLSLIFVSIPKNEANVFNTSLVSRQNIENIDEIVFTIPDNSLPPRFNELRLIKKKDKFVLSTQSGEYKVQPALIERLFSVLSTKQNFRFVSDDIKQYINFGLDEDHAARLQLLRSDKTIMGDFVFGKNDTLGINRYVRIDARTKIFIMPDVLASFLTVKPNFWLDLQIYKYKFENKSIQLIEKNKQIISRSDKHKEKFDELETFLKQFSCIDIFPAFPITNSETQELNLILGTGEKIEILLTPMESGDFILFDSASNNSYVISGYTKRRIDSILNSIFEDSKN</sequence>
<dbReference type="HOGENOM" id="CLU_078532_0_0_12"/>
<name>A0A0E2E855_TREDN</name>
<evidence type="ECO:0000259" key="2">
    <source>
        <dbReference type="Pfam" id="PF14238"/>
    </source>
</evidence>
<dbReference type="PATRIC" id="fig|999432.5.peg.850"/>
<dbReference type="InterPro" id="IPR025641">
    <property type="entry name" value="DUF4340"/>
</dbReference>
<reference evidence="3" key="1">
    <citation type="submission" date="2012-01" db="EMBL/GenBank/DDBJ databases">
        <title>The Genome Sequence of Treponema denticola H-22.</title>
        <authorList>
            <consortium name="The Broad Institute Genome Sequencing Platform"/>
            <person name="Earl A."/>
            <person name="Ward D."/>
            <person name="Feldgarden M."/>
            <person name="Gevers D."/>
            <person name="Blanton J.M."/>
            <person name="Fenno C.J."/>
            <person name="Baranova O.V."/>
            <person name="Mathney J."/>
            <person name="Dewhirst F.E."/>
            <person name="Izard J."/>
            <person name="Young S.K."/>
            <person name="Zeng Q."/>
            <person name="Gargeya S."/>
            <person name="Fitzgerald M."/>
            <person name="Haas B."/>
            <person name="Abouelleil A."/>
            <person name="Alvarado L."/>
            <person name="Arachchi H.M."/>
            <person name="Berlin A."/>
            <person name="Chapman S.B."/>
            <person name="Gearin G."/>
            <person name="Goldberg J."/>
            <person name="Griggs A."/>
            <person name="Gujja S."/>
            <person name="Hansen M."/>
            <person name="Heiman D."/>
            <person name="Howarth C."/>
            <person name="Larimer J."/>
            <person name="Lui A."/>
            <person name="MacDonald P.J.P."/>
            <person name="McCowen C."/>
            <person name="Montmayeur A."/>
            <person name="Murphy C."/>
            <person name="Neiman D."/>
            <person name="Pearson M."/>
            <person name="Priest M."/>
            <person name="Roberts A."/>
            <person name="Saif S."/>
            <person name="Shea T."/>
            <person name="Sisk P."/>
            <person name="Stolte C."/>
            <person name="Sykes S."/>
            <person name="Wortman J."/>
            <person name="Nusbaum C."/>
            <person name="Birren B."/>
        </authorList>
    </citation>
    <scope>NUCLEOTIDE SEQUENCE [LARGE SCALE GENOMIC DNA]</scope>
    <source>
        <strain evidence="3">H-22</strain>
    </source>
</reference>
<dbReference type="RefSeq" id="WP_002683680.1">
    <property type="nucleotide sequence ID" value="NZ_CM001795.1"/>
</dbReference>
<dbReference type="Pfam" id="PF14238">
    <property type="entry name" value="DUF4340"/>
    <property type="match status" value="1"/>
</dbReference>
<evidence type="ECO:0000313" key="3">
    <source>
        <dbReference type="EMBL" id="EMB35052.1"/>
    </source>
</evidence>
<feature type="domain" description="DUF4340" evidence="2">
    <location>
        <begin position="85"/>
        <end position="206"/>
    </location>
</feature>
<evidence type="ECO:0000256" key="1">
    <source>
        <dbReference type="SAM" id="Phobius"/>
    </source>
</evidence>
<protein>
    <recommendedName>
        <fullName evidence="2">DUF4340 domain-containing protein</fullName>
    </recommendedName>
</protein>
<keyword evidence="1" id="KW-1133">Transmembrane helix</keyword>